<feature type="chain" id="PRO_5034916426" evidence="1">
    <location>
        <begin position="21"/>
        <end position="109"/>
    </location>
</feature>
<dbReference type="EMBL" id="JACGCI010000063">
    <property type="protein sequence ID" value="KAF6749469.1"/>
    <property type="molecule type" value="Genomic_DNA"/>
</dbReference>
<dbReference type="Proteomes" id="UP000521943">
    <property type="component" value="Unassembled WGS sequence"/>
</dbReference>
<reference evidence="2 3" key="1">
    <citation type="submission" date="2020-07" db="EMBL/GenBank/DDBJ databases">
        <title>Comparative genomics of pyrophilous fungi reveals a link between fire events and developmental genes.</title>
        <authorList>
            <consortium name="DOE Joint Genome Institute"/>
            <person name="Steindorff A.S."/>
            <person name="Carver A."/>
            <person name="Calhoun S."/>
            <person name="Stillman K."/>
            <person name="Liu H."/>
            <person name="Lipzen A."/>
            <person name="Pangilinan J."/>
            <person name="Labutti K."/>
            <person name="Bruns T.D."/>
            <person name="Grigoriev I.V."/>
        </authorList>
    </citation>
    <scope>NUCLEOTIDE SEQUENCE [LARGE SCALE GENOMIC DNA]</scope>
    <source>
        <strain evidence="2 3">CBS 144469</strain>
    </source>
</reference>
<evidence type="ECO:0000313" key="2">
    <source>
        <dbReference type="EMBL" id="KAF6749469.1"/>
    </source>
</evidence>
<protein>
    <submittedName>
        <fullName evidence="2">Uncharacterized protein</fullName>
    </submittedName>
</protein>
<feature type="signal peptide" evidence="1">
    <location>
        <begin position="1"/>
        <end position="20"/>
    </location>
</feature>
<evidence type="ECO:0000313" key="3">
    <source>
        <dbReference type="Proteomes" id="UP000521943"/>
    </source>
</evidence>
<sequence>MHIPFLSVALALTLAAFATARSGHADLSLEARDYIDELTTRETLSDLSMLELLNELSGRRSQRSSGELKQCIFCKVRMYEPRDPCYSGKSGEYWKKKGKDSNACVLITP</sequence>
<gene>
    <name evidence="2" type="ORF">DFP72DRAFT_1048980</name>
</gene>
<keyword evidence="1" id="KW-0732">Signal</keyword>
<keyword evidence="3" id="KW-1185">Reference proteome</keyword>
<evidence type="ECO:0000256" key="1">
    <source>
        <dbReference type="SAM" id="SignalP"/>
    </source>
</evidence>
<accession>A0A8H6HLY9</accession>
<dbReference type="OrthoDB" id="3084232at2759"/>
<dbReference type="AlphaFoldDB" id="A0A8H6HLY9"/>
<organism evidence="2 3">
    <name type="scientific">Ephemerocybe angulata</name>
    <dbReference type="NCBI Taxonomy" id="980116"/>
    <lineage>
        <taxon>Eukaryota</taxon>
        <taxon>Fungi</taxon>
        <taxon>Dikarya</taxon>
        <taxon>Basidiomycota</taxon>
        <taxon>Agaricomycotina</taxon>
        <taxon>Agaricomycetes</taxon>
        <taxon>Agaricomycetidae</taxon>
        <taxon>Agaricales</taxon>
        <taxon>Agaricineae</taxon>
        <taxon>Psathyrellaceae</taxon>
        <taxon>Ephemerocybe</taxon>
    </lineage>
</organism>
<proteinExistence type="predicted"/>
<comment type="caution">
    <text evidence="2">The sequence shown here is derived from an EMBL/GenBank/DDBJ whole genome shotgun (WGS) entry which is preliminary data.</text>
</comment>
<name>A0A8H6HLY9_9AGAR</name>